<dbReference type="HOGENOM" id="CLU_059899_0_0_11"/>
<accession>C1B3M3</accession>
<dbReference type="KEGG" id="rop:ROP_24740"/>
<gene>
    <name evidence="1" type="ordered locus">ROP_24740</name>
</gene>
<name>C1B3M3_RHOOB</name>
<dbReference type="AlphaFoldDB" id="C1B3M3"/>
<dbReference type="EMBL" id="AP011115">
    <property type="protein sequence ID" value="BAH50721.1"/>
    <property type="molecule type" value="Genomic_DNA"/>
</dbReference>
<dbReference type="PATRIC" id="fig|632772.20.peg.2586"/>
<evidence type="ECO:0000313" key="1">
    <source>
        <dbReference type="EMBL" id="BAH50721.1"/>
    </source>
</evidence>
<evidence type="ECO:0000313" key="2">
    <source>
        <dbReference type="Proteomes" id="UP000002212"/>
    </source>
</evidence>
<dbReference type="STRING" id="632772.ROP_24740"/>
<protein>
    <submittedName>
        <fullName evidence="1">Uncharacterized protein</fullName>
    </submittedName>
</protein>
<dbReference type="Proteomes" id="UP000002212">
    <property type="component" value="Chromosome"/>
</dbReference>
<reference evidence="1 2" key="1">
    <citation type="submission" date="2009-03" db="EMBL/GenBank/DDBJ databases">
        <title>Comparison of the complete genome sequences of Rhodococcus erythropolis PR4 and Rhodococcus opacus B4.</title>
        <authorList>
            <person name="Takarada H."/>
            <person name="Sekine M."/>
            <person name="Hosoyama A."/>
            <person name="Yamada R."/>
            <person name="Fujisawa T."/>
            <person name="Omata S."/>
            <person name="Shimizu A."/>
            <person name="Tsukatani N."/>
            <person name="Tanikawa S."/>
            <person name="Fujita N."/>
            <person name="Harayama S."/>
        </authorList>
    </citation>
    <scope>NUCLEOTIDE SEQUENCE [LARGE SCALE GENOMIC DNA]</scope>
    <source>
        <strain evidence="1 2">B4</strain>
    </source>
</reference>
<proteinExistence type="predicted"/>
<organism evidence="1 2">
    <name type="scientific">Rhodococcus opacus (strain B4)</name>
    <dbReference type="NCBI Taxonomy" id="632772"/>
    <lineage>
        <taxon>Bacteria</taxon>
        <taxon>Bacillati</taxon>
        <taxon>Actinomycetota</taxon>
        <taxon>Actinomycetes</taxon>
        <taxon>Mycobacteriales</taxon>
        <taxon>Nocardiaceae</taxon>
        <taxon>Rhodococcus</taxon>
    </lineage>
</organism>
<sequence length="407" mass="45812">MNKFVTIAERRIRLKGISMLSPYDELPVHQTSYPLSVVTNTDPGFDDGYFFSVFSADHRIVCFQGLRINPNTDIVGGYVGFSRDGIQRTVRFSRTWRELCDTVVGPYRIQVVEPYRDIRLTLDDNPSGLRFELNWMGSSPAYEEAHHLATNRGRPTTDQTRYSQAGTALGWIEIDGERIDVEPTQWYGSRDHSWGLYHERPPLAPNPRFLPPRAAEGVPRALRFWTLFGAGELSGFYAIHESPDGKQVPMNDTFGTPFEGRLHLGWDTETIDLVGGSHELELVPGTRLLRAATVTLLDADGGKWVQHVEPVAPPWVTATIGYQAGSWKDGGSMRTYHGPGVSVEWDEFDFAEQPFDHTMYDGTVHRNLHGKEYLSRVTTLAPDGRRWDGAGHTELFLDGPFAPYGLQ</sequence>